<dbReference type="PROSITE" id="PS50011">
    <property type="entry name" value="PROTEIN_KINASE_DOM"/>
    <property type="match status" value="1"/>
</dbReference>
<evidence type="ECO:0000313" key="11">
    <source>
        <dbReference type="Proteomes" id="UP000270296"/>
    </source>
</evidence>
<dbReference type="GO" id="GO:0007409">
    <property type="term" value="P:axonogenesis"/>
    <property type="evidence" value="ECO:0007669"/>
    <property type="project" value="TreeGrafter"/>
</dbReference>
<dbReference type="GO" id="GO:0004713">
    <property type="term" value="F:protein tyrosine kinase activity"/>
    <property type="evidence" value="ECO:0007669"/>
    <property type="project" value="InterPro"/>
</dbReference>
<dbReference type="SMART" id="SM00219">
    <property type="entry name" value="TyrKc"/>
    <property type="match status" value="1"/>
</dbReference>
<comment type="subcellular location">
    <subcellularLocation>
        <location evidence="1">Cell membrane</location>
        <topology evidence="1">Single-pass membrane protein</topology>
    </subcellularLocation>
</comment>
<evidence type="ECO:0000256" key="1">
    <source>
        <dbReference type="ARBA" id="ARBA00004162"/>
    </source>
</evidence>
<dbReference type="GO" id="GO:0007169">
    <property type="term" value="P:cell surface receptor protein tyrosine kinase signaling pathway"/>
    <property type="evidence" value="ECO:0007669"/>
    <property type="project" value="TreeGrafter"/>
</dbReference>
<keyword evidence="6" id="KW-0472">Membrane</keyword>
<reference evidence="12" key="1">
    <citation type="submission" date="2016-06" db="UniProtKB">
        <authorList>
            <consortium name="WormBaseParasite"/>
        </authorList>
    </citation>
    <scope>IDENTIFICATION</scope>
</reference>
<proteinExistence type="predicted"/>
<keyword evidence="5" id="KW-1133">Transmembrane helix</keyword>
<evidence type="ECO:0000256" key="6">
    <source>
        <dbReference type="ARBA" id="ARBA00023136"/>
    </source>
</evidence>
<dbReference type="InterPro" id="IPR050122">
    <property type="entry name" value="RTK"/>
</dbReference>
<dbReference type="OrthoDB" id="6071166at2759"/>
<dbReference type="GO" id="GO:0043235">
    <property type="term" value="C:receptor complex"/>
    <property type="evidence" value="ECO:0007669"/>
    <property type="project" value="TreeGrafter"/>
</dbReference>
<evidence type="ECO:0000256" key="2">
    <source>
        <dbReference type="ARBA" id="ARBA00022692"/>
    </source>
</evidence>
<dbReference type="SUPFAM" id="SSF56112">
    <property type="entry name" value="Protein kinase-like (PK-like)"/>
    <property type="match status" value="1"/>
</dbReference>
<name>A0A183J1R1_9BILA</name>
<protein>
    <submittedName>
        <fullName evidence="12">Protein kinase domain-containing protein</fullName>
    </submittedName>
</protein>
<keyword evidence="4" id="KW-0130">Cell adhesion</keyword>
<organism evidence="12">
    <name type="scientific">Soboliphyme baturini</name>
    <dbReference type="NCBI Taxonomy" id="241478"/>
    <lineage>
        <taxon>Eukaryota</taxon>
        <taxon>Metazoa</taxon>
        <taxon>Ecdysozoa</taxon>
        <taxon>Nematoda</taxon>
        <taxon>Enoplea</taxon>
        <taxon>Dorylaimia</taxon>
        <taxon>Dioctophymatida</taxon>
        <taxon>Dioctophymatoidea</taxon>
        <taxon>Soboliphymatidae</taxon>
        <taxon>Soboliphyme</taxon>
    </lineage>
</organism>
<dbReference type="PANTHER" id="PTHR24416">
    <property type="entry name" value="TYROSINE-PROTEIN KINASE RECEPTOR"/>
    <property type="match status" value="1"/>
</dbReference>
<accession>A0A183J1R1</accession>
<reference evidence="10 11" key="2">
    <citation type="submission" date="2018-11" db="EMBL/GenBank/DDBJ databases">
        <authorList>
            <consortium name="Pathogen Informatics"/>
        </authorList>
    </citation>
    <scope>NUCLEOTIDE SEQUENCE [LARGE SCALE GENOMIC DNA]</scope>
</reference>
<dbReference type="InterPro" id="IPR011009">
    <property type="entry name" value="Kinase-like_dom_sf"/>
</dbReference>
<dbReference type="InterPro" id="IPR000719">
    <property type="entry name" value="Prot_kinase_dom"/>
</dbReference>
<dbReference type="InterPro" id="IPR001245">
    <property type="entry name" value="Ser-Thr/Tyr_kinase_cat_dom"/>
</dbReference>
<keyword evidence="7" id="KW-0675">Receptor</keyword>
<dbReference type="PANTHER" id="PTHR24416:SF349">
    <property type="entry name" value="TYROSINE-PROTEIN KINASE RYK"/>
    <property type="match status" value="1"/>
</dbReference>
<dbReference type="Proteomes" id="UP000270296">
    <property type="component" value="Unassembled WGS sequence"/>
</dbReference>
<dbReference type="Pfam" id="PF07714">
    <property type="entry name" value="PK_Tyr_Ser-Thr"/>
    <property type="match status" value="1"/>
</dbReference>
<dbReference type="GO" id="GO:0005524">
    <property type="term" value="F:ATP binding"/>
    <property type="evidence" value="ECO:0007669"/>
    <property type="project" value="InterPro"/>
</dbReference>
<evidence type="ECO:0000256" key="3">
    <source>
        <dbReference type="ARBA" id="ARBA00022729"/>
    </source>
</evidence>
<evidence type="ECO:0000256" key="4">
    <source>
        <dbReference type="ARBA" id="ARBA00022889"/>
    </source>
</evidence>
<evidence type="ECO:0000256" key="7">
    <source>
        <dbReference type="ARBA" id="ARBA00023170"/>
    </source>
</evidence>
<evidence type="ECO:0000256" key="5">
    <source>
        <dbReference type="ARBA" id="ARBA00022989"/>
    </source>
</evidence>
<evidence type="ECO:0000313" key="10">
    <source>
        <dbReference type="EMBL" id="VDP26242.1"/>
    </source>
</evidence>
<dbReference type="InterPro" id="IPR020635">
    <property type="entry name" value="Tyr_kinase_cat_dom"/>
</dbReference>
<keyword evidence="8" id="KW-0325">Glycoprotein</keyword>
<sequence>MDMFHFSQYTALASRNSMGSRYQEKLPVEDVPLLIAENRDIDIDLAMRDLQVEQSRVQVGNLLLEGTLILFVAHCDDVHSFTTNTIGNFGEVFNTASESQVSRFVSESLMFYGLPVHPNVSFVIAATYGGGASLPALCYFHRGFGNLKKFLMRCSGAEFGPSHSHSLSTQNLVYMALHIVRGVIHLHAHGIVHRDIATRTCIISEEMTVQLCDTGLSRDLFPQDYHCLGDNENRPVKWMALESIEKNEFTSASDAVKFLRFSCWRQMLLGLEPLSKISIRVLSPSPCTAHIYCHC</sequence>
<feature type="domain" description="Protein kinase" evidence="9">
    <location>
        <begin position="7"/>
        <end position="295"/>
    </location>
</feature>
<dbReference type="GO" id="GO:0005886">
    <property type="term" value="C:plasma membrane"/>
    <property type="evidence" value="ECO:0007669"/>
    <property type="project" value="UniProtKB-SubCell"/>
</dbReference>
<dbReference type="EMBL" id="UZAM01013198">
    <property type="protein sequence ID" value="VDP26242.1"/>
    <property type="molecule type" value="Genomic_DNA"/>
</dbReference>
<evidence type="ECO:0000313" key="12">
    <source>
        <dbReference type="WBParaSite" id="SBAD_0001015901-mRNA-1"/>
    </source>
</evidence>
<dbReference type="WBParaSite" id="SBAD_0001015901-mRNA-1">
    <property type="protein sequence ID" value="SBAD_0001015901-mRNA-1"/>
    <property type="gene ID" value="SBAD_0001015901"/>
</dbReference>
<gene>
    <name evidence="10" type="ORF">SBAD_LOCUS9809</name>
</gene>
<dbReference type="AlphaFoldDB" id="A0A183J1R1"/>
<keyword evidence="11" id="KW-1185">Reference proteome</keyword>
<keyword evidence="3" id="KW-0732">Signal</keyword>
<evidence type="ECO:0000259" key="9">
    <source>
        <dbReference type="PROSITE" id="PS50011"/>
    </source>
</evidence>
<dbReference type="Gene3D" id="1.10.510.10">
    <property type="entry name" value="Transferase(Phosphotransferase) domain 1"/>
    <property type="match status" value="1"/>
</dbReference>
<dbReference type="GO" id="GO:0010976">
    <property type="term" value="P:positive regulation of neuron projection development"/>
    <property type="evidence" value="ECO:0007669"/>
    <property type="project" value="TreeGrafter"/>
</dbReference>
<keyword evidence="2" id="KW-0812">Transmembrane</keyword>
<evidence type="ECO:0000256" key="8">
    <source>
        <dbReference type="ARBA" id="ARBA00023180"/>
    </source>
</evidence>
<dbReference type="GO" id="GO:0051897">
    <property type="term" value="P:positive regulation of phosphatidylinositol 3-kinase/protein kinase B signal transduction"/>
    <property type="evidence" value="ECO:0007669"/>
    <property type="project" value="TreeGrafter"/>
</dbReference>
<dbReference type="GO" id="GO:0007155">
    <property type="term" value="P:cell adhesion"/>
    <property type="evidence" value="ECO:0007669"/>
    <property type="project" value="UniProtKB-KW"/>
</dbReference>